<feature type="transmembrane region" description="Helical" evidence="1">
    <location>
        <begin position="108"/>
        <end position="127"/>
    </location>
</feature>
<evidence type="ECO:0000256" key="1">
    <source>
        <dbReference type="SAM" id="Phobius"/>
    </source>
</evidence>
<keyword evidence="1" id="KW-0812">Transmembrane</keyword>
<evidence type="ECO:0000313" key="2">
    <source>
        <dbReference type="EMBL" id="CAA9328585.1"/>
    </source>
</evidence>
<proteinExistence type="predicted"/>
<organism evidence="2">
    <name type="scientific">uncultured Frankineae bacterium</name>
    <dbReference type="NCBI Taxonomy" id="437475"/>
    <lineage>
        <taxon>Bacteria</taxon>
        <taxon>Bacillati</taxon>
        <taxon>Actinomycetota</taxon>
        <taxon>Actinomycetes</taxon>
        <taxon>Frankiales</taxon>
        <taxon>environmental samples</taxon>
    </lineage>
</organism>
<dbReference type="EMBL" id="CADCUE010000099">
    <property type="protein sequence ID" value="CAA9328585.1"/>
    <property type="molecule type" value="Genomic_DNA"/>
</dbReference>
<protein>
    <recommendedName>
        <fullName evidence="3">DUF1772 domain-containing protein</fullName>
    </recommendedName>
</protein>
<reference evidence="2" key="1">
    <citation type="submission" date="2020-02" db="EMBL/GenBank/DDBJ databases">
        <authorList>
            <person name="Meier V. D."/>
        </authorList>
    </citation>
    <scope>NUCLEOTIDE SEQUENCE</scope>
    <source>
        <strain evidence="2">AVDCRST_MAG16</strain>
    </source>
</reference>
<feature type="transmembrane region" description="Helical" evidence="1">
    <location>
        <begin position="66"/>
        <end position="88"/>
    </location>
</feature>
<evidence type="ECO:0008006" key="3">
    <source>
        <dbReference type="Google" id="ProtNLM"/>
    </source>
</evidence>
<feature type="transmembrane region" description="Helical" evidence="1">
    <location>
        <begin position="38"/>
        <end position="59"/>
    </location>
</feature>
<keyword evidence="1" id="KW-1133">Transmembrane helix</keyword>
<sequence length="130" mass="13284">TAALAGIVWVVQLVVYPSFRLVGGGPSWPAFHAAHTRAVALAVGPPWAVQGVTVAALLVRDGPSGLLLLTGALALATVVVTVAVSVPLHTRLGEAYDDAVARRLVTTNWLRTAAWTAGTVCAALLVGRAA</sequence>
<dbReference type="AlphaFoldDB" id="A0A6J4LB56"/>
<accession>A0A6J4LB56</accession>
<keyword evidence="1" id="KW-0472">Membrane</keyword>
<name>A0A6J4LB56_9ACTN</name>
<feature type="non-terminal residue" evidence="2">
    <location>
        <position position="1"/>
    </location>
</feature>
<gene>
    <name evidence="2" type="ORF">AVDCRST_MAG16-1174</name>
</gene>